<dbReference type="EMBL" id="VWAW01000034">
    <property type="protein sequence ID" value="KAA5167226.1"/>
    <property type="molecule type" value="Genomic_DNA"/>
</dbReference>
<accession>A0A642KKC8</accession>
<dbReference type="Proteomes" id="UP000436803">
    <property type="component" value="Unassembled WGS sequence"/>
</dbReference>
<name>A0A642KKC8_BACFG</name>
<sequence>MEGATRTVYLTVRWDIESSSEEEITNDIVDDLIGENHIFYHSFSADGYIINAEICGRNEEGGF</sequence>
<dbReference type="AlphaFoldDB" id="A0A642KKC8"/>
<protein>
    <submittedName>
        <fullName evidence="1">Uncharacterized protein</fullName>
    </submittedName>
</protein>
<proteinExistence type="predicted"/>
<gene>
    <name evidence="1" type="ORF">F2Z29_23220</name>
</gene>
<reference evidence="1 2" key="1">
    <citation type="journal article" date="2019" name="Nat. Med.">
        <title>A library of human gut bacterial isolates paired with longitudinal multiomics data enables mechanistic microbiome research.</title>
        <authorList>
            <person name="Poyet M."/>
            <person name="Groussin M."/>
            <person name="Gibbons S.M."/>
            <person name="Avila-Pacheco J."/>
            <person name="Jiang X."/>
            <person name="Kearney S.M."/>
            <person name="Perrotta A.R."/>
            <person name="Berdy B."/>
            <person name="Zhao S."/>
            <person name="Lieberman T.D."/>
            <person name="Swanson P.K."/>
            <person name="Smith M."/>
            <person name="Roesemann S."/>
            <person name="Alexander J.E."/>
            <person name="Rich S.A."/>
            <person name="Livny J."/>
            <person name="Vlamakis H."/>
            <person name="Clish C."/>
            <person name="Bullock K."/>
            <person name="Deik A."/>
            <person name="Scott J."/>
            <person name="Pierce K.A."/>
            <person name="Xavier R.J."/>
            <person name="Alm E.J."/>
        </authorList>
    </citation>
    <scope>NUCLEOTIDE SEQUENCE [LARGE SCALE GENOMIC DNA]</scope>
    <source>
        <strain evidence="1 2">BIOML-A7</strain>
    </source>
</reference>
<evidence type="ECO:0000313" key="2">
    <source>
        <dbReference type="Proteomes" id="UP000436803"/>
    </source>
</evidence>
<comment type="caution">
    <text evidence="1">The sequence shown here is derived from an EMBL/GenBank/DDBJ whole genome shotgun (WGS) entry which is preliminary data.</text>
</comment>
<organism evidence="1 2">
    <name type="scientific">Bacteroides fragilis</name>
    <dbReference type="NCBI Taxonomy" id="817"/>
    <lineage>
        <taxon>Bacteria</taxon>
        <taxon>Pseudomonadati</taxon>
        <taxon>Bacteroidota</taxon>
        <taxon>Bacteroidia</taxon>
        <taxon>Bacteroidales</taxon>
        <taxon>Bacteroidaceae</taxon>
        <taxon>Bacteroides</taxon>
    </lineage>
</organism>
<evidence type="ECO:0000313" key="1">
    <source>
        <dbReference type="EMBL" id="KAA5167226.1"/>
    </source>
</evidence>